<feature type="transmembrane region" description="Helical" evidence="1">
    <location>
        <begin position="67"/>
        <end position="89"/>
    </location>
</feature>
<dbReference type="OrthoDB" id="3544027at2"/>
<dbReference type="Proteomes" id="UP000190797">
    <property type="component" value="Chromosome"/>
</dbReference>
<keyword evidence="3" id="KW-1185">Reference proteome</keyword>
<accession>A0A1V0ABR9</accession>
<dbReference type="InterPro" id="IPR056964">
    <property type="entry name" value="Phage_holin"/>
</dbReference>
<evidence type="ECO:0000256" key="1">
    <source>
        <dbReference type="SAM" id="Phobius"/>
    </source>
</evidence>
<dbReference type="KEGG" id="noa:BKM31_44820"/>
<feature type="transmembrane region" description="Helical" evidence="1">
    <location>
        <begin position="12"/>
        <end position="30"/>
    </location>
</feature>
<proteinExistence type="predicted"/>
<evidence type="ECO:0000313" key="2">
    <source>
        <dbReference type="EMBL" id="AQZ67647.1"/>
    </source>
</evidence>
<protein>
    <submittedName>
        <fullName evidence="2">Uncharacterized protein</fullName>
    </submittedName>
</protein>
<dbReference type="EMBL" id="CP017717">
    <property type="protein sequence ID" value="AQZ67647.1"/>
    <property type="molecule type" value="Genomic_DNA"/>
</dbReference>
<feature type="transmembrane region" description="Helical" evidence="1">
    <location>
        <begin position="42"/>
        <end position="61"/>
    </location>
</feature>
<dbReference type="STRING" id="1909395.BKM31_44820"/>
<dbReference type="AlphaFoldDB" id="A0A1V0ABR9"/>
<dbReference type="RefSeq" id="WP_080043960.1">
    <property type="nucleotide sequence ID" value="NZ_CP017717.1"/>
</dbReference>
<keyword evidence="1" id="KW-0472">Membrane</keyword>
<organism evidence="2 3">
    <name type="scientific">[Actinomadura] parvosata subsp. kistnae</name>
    <dbReference type="NCBI Taxonomy" id="1909395"/>
    <lineage>
        <taxon>Bacteria</taxon>
        <taxon>Bacillati</taxon>
        <taxon>Actinomycetota</taxon>
        <taxon>Actinomycetes</taxon>
        <taxon>Streptosporangiales</taxon>
        <taxon>Streptosporangiaceae</taxon>
        <taxon>Nonomuraea</taxon>
    </lineage>
</organism>
<name>A0A1V0ABR9_9ACTN</name>
<dbReference type="Pfam" id="PF23778">
    <property type="entry name" value="Phage_holin_2"/>
    <property type="match status" value="1"/>
</dbReference>
<keyword evidence="1" id="KW-0812">Transmembrane</keyword>
<sequence length="105" mass="11931">MRDALFDLGNVLLILTALLADACVVAQALLARWWQTPAGRHVMAFQAVLAAMASLWALRVWLPDETWLLTARFVAFAGLPVVLAWRLAIIIRTWRAKRREHREAQ</sequence>
<gene>
    <name evidence="2" type="ORF">BKM31_44820</name>
</gene>
<reference evidence="3" key="1">
    <citation type="journal article" date="2017" name="Med. Chem. Commun.">
        <title>Nonomuraea sp. ATCC 55076 harbours the largest actinomycete chromosome to date and the kistamicin biosynthetic gene cluster.</title>
        <authorList>
            <person name="Nazari B."/>
            <person name="Forneris C.C."/>
            <person name="Gibson M.I."/>
            <person name="Moon K."/>
            <person name="Schramma K.R."/>
            <person name="Seyedsayamdost M.R."/>
        </authorList>
    </citation>
    <scope>NUCLEOTIDE SEQUENCE [LARGE SCALE GENOMIC DNA]</scope>
    <source>
        <strain evidence="3">ATCC 55076</strain>
    </source>
</reference>
<keyword evidence="1" id="KW-1133">Transmembrane helix</keyword>
<evidence type="ECO:0000313" key="3">
    <source>
        <dbReference type="Proteomes" id="UP000190797"/>
    </source>
</evidence>